<keyword evidence="9" id="KW-0413">Isomerase</keyword>
<dbReference type="CDD" id="cd00429">
    <property type="entry name" value="RPE"/>
    <property type="match status" value="1"/>
</dbReference>
<dbReference type="GO" id="GO:1901135">
    <property type="term" value="P:carbohydrate derivative metabolic process"/>
    <property type="evidence" value="ECO:0007669"/>
    <property type="project" value="UniProtKB-ARBA"/>
</dbReference>
<dbReference type="InterPro" id="IPR011060">
    <property type="entry name" value="RibuloseP-bd_barrel"/>
</dbReference>
<dbReference type="InterPro" id="IPR013785">
    <property type="entry name" value="Aldolase_TIM"/>
</dbReference>
<organism evidence="11 12">
    <name type="scientific">Clostridium intestinale DSM 6191</name>
    <dbReference type="NCBI Taxonomy" id="1121320"/>
    <lineage>
        <taxon>Bacteria</taxon>
        <taxon>Bacillati</taxon>
        <taxon>Bacillota</taxon>
        <taxon>Clostridia</taxon>
        <taxon>Eubacteriales</taxon>
        <taxon>Clostridiaceae</taxon>
        <taxon>Clostridium</taxon>
    </lineage>
</organism>
<dbReference type="GO" id="GO:0006091">
    <property type="term" value="P:generation of precursor metabolites and energy"/>
    <property type="evidence" value="ECO:0007669"/>
    <property type="project" value="UniProtKB-ARBA"/>
</dbReference>
<dbReference type="PROSITE" id="PS01086">
    <property type="entry name" value="RIBUL_P_3_EPIMER_2"/>
    <property type="match status" value="1"/>
</dbReference>
<dbReference type="PANTHER" id="PTHR11749">
    <property type="entry name" value="RIBULOSE-5-PHOSPHATE-3-EPIMERASE"/>
    <property type="match status" value="1"/>
</dbReference>
<evidence type="ECO:0000256" key="9">
    <source>
        <dbReference type="ARBA" id="ARBA00023235"/>
    </source>
</evidence>
<protein>
    <submittedName>
        <fullName evidence="11">Ribulose-phosphate 3-epimerase</fullName>
    </submittedName>
</protein>
<evidence type="ECO:0000256" key="4">
    <source>
        <dbReference type="ARBA" id="ARBA00011738"/>
    </source>
</evidence>
<keyword evidence="6" id="KW-0862">Zinc</keyword>
<comment type="cofactor">
    <cofactor evidence="2">
        <name>Zn(2+)</name>
        <dbReference type="ChEBI" id="CHEBI:29105"/>
    </cofactor>
</comment>
<evidence type="ECO:0000256" key="10">
    <source>
        <dbReference type="ARBA" id="ARBA00023277"/>
    </source>
</evidence>
<evidence type="ECO:0000256" key="3">
    <source>
        <dbReference type="ARBA" id="ARBA00001954"/>
    </source>
</evidence>
<dbReference type="NCBIfam" id="NF004076">
    <property type="entry name" value="PRK05581.1-4"/>
    <property type="match status" value="1"/>
</dbReference>
<comment type="cofactor">
    <cofactor evidence="1">
        <name>Mn(2+)</name>
        <dbReference type="ChEBI" id="CHEBI:29035"/>
    </cofactor>
</comment>
<evidence type="ECO:0000256" key="8">
    <source>
        <dbReference type="ARBA" id="ARBA00023211"/>
    </source>
</evidence>
<dbReference type="GO" id="GO:0006163">
    <property type="term" value="P:purine nucleotide metabolic process"/>
    <property type="evidence" value="ECO:0007669"/>
    <property type="project" value="UniProtKB-ARBA"/>
</dbReference>
<dbReference type="AlphaFoldDB" id="A0A1M5YIK4"/>
<evidence type="ECO:0000256" key="1">
    <source>
        <dbReference type="ARBA" id="ARBA00001936"/>
    </source>
</evidence>
<dbReference type="GO" id="GO:0046496">
    <property type="term" value="P:nicotinamide nucleotide metabolic process"/>
    <property type="evidence" value="ECO:0007669"/>
    <property type="project" value="UniProtKB-ARBA"/>
</dbReference>
<evidence type="ECO:0000256" key="5">
    <source>
        <dbReference type="ARBA" id="ARBA00022723"/>
    </source>
</evidence>
<evidence type="ECO:0000256" key="6">
    <source>
        <dbReference type="ARBA" id="ARBA00022833"/>
    </source>
</evidence>
<accession>A0A1M5YIK4</accession>
<reference evidence="11 12" key="1">
    <citation type="submission" date="2016-11" db="EMBL/GenBank/DDBJ databases">
        <authorList>
            <person name="Jaros S."/>
            <person name="Januszkiewicz K."/>
            <person name="Wedrychowicz H."/>
        </authorList>
    </citation>
    <scope>NUCLEOTIDE SEQUENCE [LARGE SCALE GENOMIC DNA]</scope>
    <source>
        <strain evidence="11 12">DSM 6191</strain>
    </source>
</reference>
<keyword evidence="7" id="KW-0408">Iron</keyword>
<evidence type="ECO:0000256" key="2">
    <source>
        <dbReference type="ARBA" id="ARBA00001947"/>
    </source>
</evidence>
<evidence type="ECO:0000256" key="7">
    <source>
        <dbReference type="ARBA" id="ARBA00023004"/>
    </source>
</evidence>
<proteinExistence type="predicted"/>
<keyword evidence="5" id="KW-0479">Metal-binding</keyword>
<sequence length="228" mass="26082">MIYKGLSNMKLAASIMCANQLELAIELKRLEEANIELLHCDVMDGVFVNNLAMGPYVLEAISKATRIPLDIHLATVDVPKYIDMYSYLKPEFMSFHIEASKNIDEDIERIRNKGIKVSLAISPETSIESIKPYLKRIDMVLMMTVNPGFAGQKFNYSVLNKIDELNEYMNSFDRKPVIEVDGCINKNTILELKNRDIDTYVLGTSALFNKDKESYKDKARIVRELIFK</sequence>
<keyword evidence="8" id="KW-0464">Manganese</keyword>
<dbReference type="Pfam" id="PF00834">
    <property type="entry name" value="Ribul_P_3_epim"/>
    <property type="match status" value="1"/>
</dbReference>
<dbReference type="GO" id="GO:0005975">
    <property type="term" value="P:carbohydrate metabolic process"/>
    <property type="evidence" value="ECO:0007669"/>
    <property type="project" value="InterPro"/>
</dbReference>
<comment type="subunit">
    <text evidence="4">Homodimer.</text>
</comment>
<evidence type="ECO:0000313" key="11">
    <source>
        <dbReference type="EMBL" id="SHI11891.1"/>
    </source>
</evidence>
<dbReference type="EMBL" id="FQXU01000006">
    <property type="protein sequence ID" value="SHI11891.1"/>
    <property type="molecule type" value="Genomic_DNA"/>
</dbReference>
<keyword evidence="10" id="KW-0119">Carbohydrate metabolism</keyword>
<comment type="cofactor">
    <cofactor evidence="3">
        <name>Fe(2+)</name>
        <dbReference type="ChEBI" id="CHEBI:29033"/>
    </cofactor>
</comment>
<dbReference type="FunFam" id="3.20.20.70:FF:000191">
    <property type="entry name" value="ribulose-phosphate 3-epimerase isoform X2"/>
    <property type="match status" value="1"/>
</dbReference>
<name>A0A1M5YIK4_9CLOT</name>
<dbReference type="Proteomes" id="UP000184241">
    <property type="component" value="Unassembled WGS sequence"/>
</dbReference>
<gene>
    <name evidence="11" type="ORF">SAMN02745941_02039</name>
</gene>
<dbReference type="GO" id="GO:0016857">
    <property type="term" value="F:racemase and epimerase activity, acting on carbohydrates and derivatives"/>
    <property type="evidence" value="ECO:0007669"/>
    <property type="project" value="InterPro"/>
</dbReference>
<dbReference type="GO" id="GO:0046872">
    <property type="term" value="F:metal ion binding"/>
    <property type="evidence" value="ECO:0007669"/>
    <property type="project" value="UniProtKB-KW"/>
</dbReference>
<dbReference type="SUPFAM" id="SSF51366">
    <property type="entry name" value="Ribulose-phoshate binding barrel"/>
    <property type="match status" value="1"/>
</dbReference>
<dbReference type="Gene3D" id="3.20.20.70">
    <property type="entry name" value="Aldolase class I"/>
    <property type="match status" value="1"/>
</dbReference>
<dbReference type="InterPro" id="IPR000056">
    <property type="entry name" value="Ribul_P_3_epim-like"/>
</dbReference>
<evidence type="ECO:0000313" key="12">
    <source>
        <dbReference type="Proteomes" id="UP000184241"/>
    </source>
</evidence>